<dbReference type="SMART" id="SM00850">
    <property type="entry name" value="LytTR"/>
    <property type="match status" value="1"/>
</dbReference>
<keyword evidence="5" id="KW-1185">Reference proteome</keyword>
<dbReference type="RefSeq" id="WP_086539770.1">
    <property type="nucleotide sequence ID" value="NZ_MSSW01000003.1"/>
</dbReference>
<gene>
    <name evidence="4" type="ORF">C8N25_102248</name>
</gene>
<dbReference type="InterPro" id="IPR007492">
    <property type="entry name" value="LytTR_DNA-bd_dom"/>
</dbReference>
<feature type="modified residue" description="4-aspartylphosphate" evidence="1">
    <location>
        <position position="55"/>
    </location>
</feature>
<evidence type="ECO:0000313" key="5">
    <source>
        <dbReference type="Proteomes" id="UP000256405"/>
    </source>
</evidence>
<comment type="caution">
    <text evidence="4">The sequence shown here is derived from an EMBL/GenBank/DDBJ whole genome shotgun (WGS) entry which is preliminary data.</text>
</comment>
<organism evidence="4 5">
    <name type="scientific">Algoriphagus antarcticus</name>
    <dbReference type="NCBI Taxonomy" id="238540"/>
    <lineage>
        <taxon>Bacteria</taxon>
        <taxon>Pseudomonadati</taxon>
        <taxon>Bacteroidota</taxon>
        <taxon>Cytophagia</taxon>
        <taxon>Cytophagales</taxon>
        <taxon>Cyclobacteriaceae</taxon>
        <taxon>Algoriphagus</taxon>
    </lineage>
</organism>
<evidence type="ECO:0000259" key="3">
    <source>
        <dbReference type="PROSITE" id="PS50930"/>
    </source>
</evidence>
<dbReference type="EMBL" id="QUNF01000002">
    <property type="protein sequence ID" value="REG92845.1"/>
    <property type="molecule type" value="Genomic_DNA"/>
</dbReference>
<evidence type="ECO:0000259" key="2">
    <source>
        <dbReference type="PROSITE" id="PS50110"/>
    </source>
</evidence>
<dbReference type="InterPro" id="IPR001789">
    <property type="entry name" value="Sig_transdc_resp-reg_receiver"/>
</dbReference>
<dbReference type="InterPro" id="IPR046947">
    <property type="entry name" value="LytR-like"/>
</dbReference>
<feature type="domain" description="Response regulatory" evidence="2">
    <location>
        <begin position="3"/>
        <end position="116"/>
    </location>
</feature>
<accession>A0A3E0E3U9</accession>
<dbReference type="PANTHER" id="PTHR37299:SF1">
    <property type="entry name" value="STAGE 0 SPORULATION PROTEIN A HOMOLOG"/>
    <property type="match status" value="1"/>
</dbReference>
<sequence length="250" mass="28776">MIQAIVIDDEEKGRESLVYSIEKYCPEVEIIAVCRGPEEGIQMIESLKPSLVFLDIQMPVLSGFDVLSRLSPIDFEVIFVTSYDKYAIKAIRFSALDYLLKPIDVDELIQAVRRAKENSSNREESGHRYESVLHNINRTQGKIERLAIPTLDGIDFFQVEEIIYLQASGSYTSIFLSGKRNQLVSKNLKDFEVMLINQGFCRVHNSYLINMKHVLKYIKGEGGYVILTDDHHVDISRRRKDIFLNLLNRI</sequence>
<dbReference type="Pfam" id="PF00072">
    <property type="entry name" value="Response_reg"/>
    <property type="match status" value="1"/>
</dbReference>
<dbReference type="GO" id="GO:0000156">
    <property type="term" value="F:phosphorelay response regulator activity"/>
    <property type="evidence" value="ECO:0007669"/>
    <property type="project" value="InterPro"/>
</dbReference>
<dbReference type="OrthoDB" id="1646880at2"/>
<protein>
    <submittedName>
        <fullName evidence="4">LytTR family two component transcriptional regulator</fullName>
    </submittedName>
</protein>
<dbReference type="PANTHER" id="PTHR37299">
    <property type="entry name" value="TRANSCRIPTIONAL REGULATOR-RELATED"/>
    <property type="match status" value="1"/>
</dbReference>
<dbReference type="Gene3D" id="2.40.50.1020">
    <property type="entry name" value="LytTr DNA-binding domain"/>
    <property type="match status" value="1"/>
</dbReference>
<reference evidence="4 5" key="1">
    <citation type="submission" date="2018-08" db="EMBL/GenBank/DDBJ databases">
        <title>Genomic Encyclopedia of Archaeal and Bacterial Type Strains, Phase II (KMG-II): from individual species to whole genera.</title>
        <authorList>
            <person name="Goeker M."/>
        </authorList>
    </citation>
    <scope>NUCLEOTIDE SEQUENCE [LARGE SCALE GENOMIC DNA]</scope>
    <source>
        <strain evidence="4 5">DSM 15986</strain>
    </source>
</reference>
<dbReference type="AlphaFoldDB" id="A0A3E0E3U9"/>
<name>A0A3E0E3U9_9BACT</name>
<dbReference type="Proteomes" id="UP000256405">
    <property type="component" value="Unassembled WGS sequence"/>
</dbReference>
<dbReference type="GO" id="GO:0003677">
    <property type="term" value="F:DNA binding"/>
    <property type="evidence" value="ECO:0007669"/>
    <property type="project" value="InterPro"/>
</dbReference>
<feature type="domain" description="HTH LytTR-type" evidence="3">
    <location>
        <begin position="146"/>
        <end position="239"/>
    </location>
</feature>
<dbReference type="PROSITE" id="PS50110">
    <property type="entry name" value="RESPONSE_REGULATORY"/>
    <property type="match status" value="1"/>
</dbReference>
<dbReference type="PROSITE" id="PS50930">
    <property type="entry name" value="HTH_LYTTR"/>
    <property type="match status" value="1"/>
</dbReference>
<evidence type="ECO:0000313" key="4">
    <source>
        <dbReference type="EMBL" id="REG92845.1"/>
    </source>
</evidence>
<dbReference type="SUPFAM" id="SSF52172">
    <property type="entry name" value="CheY-like"/>
    <property type="match status" value="1"/>
</dbReference>
<proteinExistence type="predicted"/>
<evidence type="ECO:0000256" key="1">
    <source>
        <dbReference type="PROSITE-ProRule" id="PRU00169"/>
    </source>
</evidence>
<dbReference type="SMART" id="SM00448">
    <property type="entry name" value="REC"/>
    <property type="match status" value="1"/>
</dbReference>
<dbReference type="Gene3D" id="3.40.50.2300">
    <property type="match status" value="1"/>
</dbReference>
<keyword evidence="1" id="KW-0597">Phosphoprotein</keyword>
<dbReference type="InterPro" id="IPR011006">
    <property type="entry name" value="CheY-like_superfamily"/>
</dbReference>
<dbReference type="Pfam" id="PF04397">
    <property type="entry name" value="LytTR"/>
    <property type="match status" value="1"/>
</dbReference>